<proteinExistence type="inferred from homology"/>
<evidence type="ECO:0000256" key="3">
    <source>
        <dbReference type="ARBA" id="ARBA00022448"/>
    </source>
</evidence>
<dbReference type="PANTHER" id="PTHR43649">
    <property type="entry name" value="ARABINOSE-BINDING PROTEIN-RELATED"/>
    <property type="match status" value="1"/>
</dbReference>
<reference evidence="5 6" key="1">
    <citation type="submission" date="2022-09" db="EMBL/GenBank/DDBJ databases">
        <authorList>
            <person name="Han X.L."/>
            <person name="Wang Q."/>
            <person name="Lu T."/>
        </authorList>
    </citation>
    <scope>NUCLEOTIDE SEQUENCE [LARGE SCALE GENOMIC DNA]</scope>
    <source>
        <strain evidence="5 6">WQ 127069</strain>
    </source>
</reference>
<comment type="caution">
    <text evidence="5">The sequence shown here is derived from an EMBL/GenBank/DDBJ whole genome shotgun (WGS) entry which is preliminary data.</text>
</comment>
<accession>A0ABT2UI60</accession>
<keyword evidence="4" id="KW-0732">Signal</keyword>
<dbReference type="RefSeq" id="WP_262685508.1">
    <property type="nucleotide sequence ID" value="NZ_JAOQIO010000084.1"/>
</dbReference>
<dbReference type="InterPro" id="IPR050490">
    <property type="entry name" value="Bact_solute-bd_prot1"/>
</dbReference>
<comment type="similarity">
    <text evidence="2">Belongs to the bacterial solute-binding protein 1 family.</text>
</comment>
<gene>
    <name evidence="5" type="ORF">OB236_19745</name>
</gene>
<sequence length="443" mass="50219">MNTTKSALAIIVALSVLITACSKDGKRTDEQNQQSLSDKPVEITEPVNLIFYVSGATFTATEFKNQIKDPVEKKFKHITIDRLEPPSTVTVPELFSSGTVPDLVFGDNYHTLKKLKVVEDLRPWFKKYNFDESRIKPYLTGYIHSFGDNGEIYGVPYNSNQHILYYNKDVFDKFGVPYPSDEQMTWEQALDLARQLTRTENGVQYIGLDAEGLTYYSRSLALATIDPITGKSLLGSPEWLRVFNITKANFEIPGFLPKDNTKYLWGRDVFMKDRTMAMRPAWLANMVGPMEELRQQGIDVNWDIAPIPTFADQLGKTRETQVHSITMTSLSKKKDAAFQVIQYLLSDEAQRIISRNGRVPAIINPELEKEYGAEVGTLKGKKIQNIFVGTPLQTHKSNPFETDIAKYMTEANLDLAHGLDVNSTIRKASENIDKEVERLQKNQ</sequence>
<keyword evidence="3" id="KW-0813">Transport</keyword>
<evidence type="ECO:0000256" key="1">
    <source>
        <dbReference type="ARBA" id="ARBA00004196"/>
    </source>
</evidence>
<protein>
    <submittedName>
        <fullName evidence="5">Extracellular solute-binding protein</fullName>
    </submittedName>
</protein>
<evidence type="ECO:0000313" key="5">
    <source>
        <dbReference type="EMBL" id="MCU6794342.1"/>
    </source>
</evidence>
<dbReference type="InterPro" id="IPR006059">
    <property type="entry name" value="SBP"/>
</dbReference>
<dbReference type="PROSITE" id="PS51257">
    <property type="entry name" value="PROKAR_LIPOPROTEIN"/>
    <property type="match status" value="1"/>
</dbReference>
<keyword evidence="6" id="KW-1185">Reference proteome</keyword>
<dbReference type="Pfam" id="PF13416">
    <property type="entry name" value="SBP_bac_8"/>
    <property type="match status" value="1"/>
</dbReference>
<evidence type="ECO:0000313" key="6">
    <source>
        <dbReference type="Proteomes" id="UP001652445"/>
    </source>
</evidence>
<dbReference type="PANTHER" id="PTHR43649:SF31">
    <property type="entry name" value="SN-GLYCEROL-3-PHOSPHATE-BINDING PERIPLASMIC PROTEIN UGPB"/>
    <property type="match status" value="1"/>
</dbReference>
<organism evidence="5 6">
    <name type="scientific">Paenibacillus baimaensis</name>
    <dbReference type="NCBI Taxonomy" id="2982185"/>
    <lineage>
        <taxon>Bacteria</taxon>
        <taxon>Bacillati</taxon>
        <taxon>Bacillota</taxon>
        <taxon>Bacilli</taxon>
        <taxon>Bacillales</taxon>
        <taxon>Paenibacillaceae</taxon>
        <taxon>Paenibacillus</taxon>
    </lineage>
</organism>
<dbReference type="SUPFAM" id="SSF53850">
    <property type="entry name" value="Periplasmic binding protein-like II"/>
    <property type="match status" value="1"/>
</dbReference>
<evidence type="ECO:0000256" key="4">
    <source>
        <dbReference type="ARBA" id="ARBA00022729"/>
    </source>
</evidence>
<dbReference type="EMBL" id="JAOQIO010000084">
    <property type="protein sequence ID" value="MCU6794342.1"/>
    <property type="molecule type" value="Genomic_DNA"/>
</dbReference>
<comment type="subcellular location">
    <subcellularLocation>
        <location evidence="1">Cell envelope</location>
    </subcellularLocation>
</comment>
<evidence type="ECO:0000256" key="2">
    <source>
        <dbReference type="ARBA" id="ARBA00008520"/>
    </source>
</evidence>
<dbReference type="Gene3D" id="3.40.190.10">
    <property type="entry name" value="Periplasmic binding protein-like II"/>
    <property type="match status" value="1"/>
</dbReference>
<dbReference type="Proteomes" id="UP001652445">
    <property type="component" value="Unassembled WGS sequence"/>
</dbReference>
<name>A0ABT2UI60_9BACL</name>